<accession>Q553Y2</accession>
<dbReference type="KEGG" id="ddi:DDB_G0275291"/>
<accession>Q86I49</accession>
<proteinExistence type="predicted"/>
<reference evidence="1 2" key="1">
    <citation type="journal article" date="2005" name="Nature">
        <title>The genome of the social amoeba Dictyostelium discoideum.</title>
        <authorList>
            <consortium name="The Dictyostelium discoideum Sequencing Consortium"/>
            <person name="Eichinger L."/>
            <person name="Pachebat J.A."/>
            <person name="Glockner G."/>
            <person name="Rajandream M.A."/>
            <person name="Sucgang R."/>
            <person name="Berriman M."/>
            <person name="Song J."/>
            <person name="Olsen R."/>
            <person name="Szafranski K."/>
            <person name="Xu Q."/>
            <person name="Tunggal B."/>
            <person name="Kummerfeld S."/>
            <person name="Madera M."/>
            <person name="Konfortov B.A."/>
            <person name="Rivero F."/>
            <person name="Bankier A.T."/>
            <person name="Lehmann R."/>
            <person name="Hamlin N."/>
            <person name="Davies R."/>
            <person name="Gaudet P."/>
            <person name="Fey P."/>
            <person name="Pilcher K."/>
            <person name="Chen G."/>
            <person name="Saunders D."/>
            <person name="Sodergren E."/>
            <person name="Davis P."/>
            <person name="Kerhornou A."/>
            <person name="Nie X."/>
            <person name="Hall N."/>
            <person name="Anjard C."/>
            <person name="Hemphill L."/>
            <person name="Bason N."/>
            <person name="Farbrother P."/>
            <person name="Desany B."/>
            <person name="Just E."/>
            <person name="Morio T."/>
            <person name="Rost R."/>
            <person name="Churcher C."/>
            <person name="Cooper J."/>
            <person name="Haydock S."/>
            <person name="van Driessche N."/>
            <person name="Cronin A."/>
            <person name="Goodhead I."/>
            <person name="Muzny D."/>
            <person name="Mourier T."/>
            <person name="Pain A."/>
            <person name="Lu M."/>
            <person name="Harper D."/>
            <person name="Lindsay R."/>
            <person name="Hauser H."/>
            <person name="James K."/>
            <person name="Quiles M."/>
            <person name="Madan Babu M."/>
            <person name="Saito T."/>
            <person name="Buchrieser C."/>
            <person name="Wardroper A."/>
            <person name="Felder M."/>
            <person name="Thangavelu M."/>
            <person name="Johnson D."/>
            <person name="Knights A."/>
            <person name="Loulseged H."/>
            <person name="Mungall K."/>
            <person name="Oliver K."/>
            <person name="Price C."/>
            <person name="Quail M.A."/>
            <person name="Urushihara H."/>
            <person name="Hernandez J."/>
            <person name="Rabbinowitsch E."/>
            <person name="Steffen D."/>
            <person name="Sanders M."/>
            <person name="Ma J."/>
            <person name="Kohara Y."/>
            <person name="Sharp S."/>
            <person name="Simmonds M."/>
            <person name="Spiegler S."/>
            <person name="Tivey A."/>
            <person name="Sugano S."/>
            <person name="White B."/>
            <person name="Walker D."/>
            <person name="Woodward J."/>
            <person name="Winckler T."/>
            <person name="Tanaka Y."/>
            <person name="Shaulsky G."/>
            <person name="Schleicher M."/>
            <person name="Weinstock G."/>
            <person name="Rosenthal A."/>
            <person name="Cox E.C."/>
            <person name="Chisholm R.L."/>
            <person name="Gibbs R."/>
            <person name="Loomis W.F."/>
            <person name="Platzer M."/>
            <person name="Kay R.R."/>
            <person name="Williams J."/>
            <person name="Dear P.H."/>
            <person name="Noegel A.A."/>
            <person name="Barrell B."/>
            <person name="Kuspa A."/>
        </authorList>
    </citation>
    <scope>NUCLEOTIDE SEQUENCE [LARGE SCALE GENOMIC DNA]</scope>
    <source>
        <strain evidence="1 2">AX4</strain>
    </source>
</reference>
<dbReference type="EMBL" id="AAFI02000013">
    <property type="protein sequence ID" value="EAL69926.1"/>
    <property type="molecule type" value="Genomic_DNA"/>
</dbReference>
<dbReference type="dictyBase" id="DDB_G0275291"/>
<dbReference type="PaxDb" id="44689-DDB0217629"/>
<sequence length="47" mass="4979">MTITYSIVNFLNQKASGSNGEISSNIVRLSNFGKISVAGGHWNNGGH</sequence>
<dbReference type="HOGENOM" id="CLU_3176503_0_0_1"/>
<gene>
    <name evidence="1" type="ORF">DDB_G0275291</name>
</gene>
<dbReference type="InParanoid" id="Q86I49"/>
<keyword evidence="2" id="KW-1185">Reference proteome</keyword>
<organism evidence="1 2">
    <name type="scientific">Dictyostelium discoideum</name>
    <name type="common">Social amoeba</name>
    <dbReference type="NCBI Taxonomy" id="44689"/>
    <lineage>
        <taxon>Eukaryota</taxon>
        <taxon>Amoebozoa</taxon>
        <taxon>Evosea</taxon>
        <taxon>Eumycetozoa</taxon>
        <taxon>Dictyostelia</taxon>
        <taxon>Dictyosteliales</taxon>
        <taxon>Dictyosteliaceae</taxon>
        <taxon>Dictyostelium</taxon>
    </lineage>
</organism>
<evidence type="ECO:0000313" key="1">
    <source>
        <dbReference type="EMBL" id="EAL69926.1"/>
    </source>
</evidence>
<dbReference type="VEuPathDB" id="AmoebaDB:DDB_G0275291"/>
<evidence type="ECO:0000313" key="2">
    <source>
        <dbReference type="Proteomes" id="UP000002195"/>
    </source>
</evidence>
<name>Q86I49_DICDI</name>
<protein>
    <submittedName>
        <fullName evidence="1">Uncharacterized protein</fullName>
    </submittedName>
</protein>
<dbReference type="GeneID" id="8619876"/>
<dbReference type="AlphaFoldDB" id="Q86I49"/>
<dbReference type="RefSeq" id="XP_643829.1">
    <property type="nucleotide sequence ID" value="XM_638737.1"/>
</dbReference>
<comment type="caution">
    <text evidence="1">The sequence shown here is derived from an EMBL/GenBank/DDBJ whole genome shotgun (WGS) entry which is preliminary data.</text>
</comment>
<dbReference type="Proteomes" id="UP000002195">
    <property type="component" value="Unassembled WGS sequence"/>
</dbReference>